<name>A0ABX7TQY3_STRCY</name>
<gene>
    <name evidence="4" type="ORF">S1361_17395</name>
</gene>
<keyword evidence="1" id="KW-0808">Transferase</keyword>
<keyword evidence="1" id="KW-0418">Kinase</keyword>
<evidence type="ECO:0000313" key="4">
    <source>
        <dbReference type="EMBL" id="QTD99129.1"/>
    </source>
</evidence>
<evidence type="ECO:0000256" key="2">
    <source>
        <dbReference type="SAM" id="MobiDB-lite"/>
    </source>
</evidence>
<organism evidence="4 5">
    <name type="scientific">Streptomyces cyanogenus</name>
    <dbReference type="NCBI Taxonomy" id="80860"/>
    <lineage>
        <taxon>Bacteria</taxon>
        <taxon>Bacillati</taxon>
        <taxon>Actinomycetota</taxon>
        <taxon>Actinomycetes</taxon>
        <taxon>Kitasatosporales</taxon>
        <taxon>Streptomycetaceae</taxon>
        <taxon>Streptomyces</taxon>
    </lineage>
</organism>
<accession>A0ABX7TQY3</accession>
<dbReference type="EMBL" id="CP071839">
    <property type="protein sequence ID" value="QTD99129.1"/>
    <property type="molecule type" value="Genomic_DNA"/>
</dbReference>
<feature type="compositionally biased region" description="Basic and acidic residues" evidence="2">
    <location>
        <begin position="153"/>
        <end position="162"/>
    </location>
</feature>
<evidence type="ECO:0000256" key="1">
    <source>
        <dbReference type="ARBA" id="ARBA00022527"/>
    </source>
</evidence>
<evidence type="ECO:0000313" key="5">
    <source>
        <dbReference type="Proteomes" id="UP000663908"/>
    </source>
</evidence>
<dbReference type="SUPFAM" id="SSF55874">
    <property type="entry name" value="ATPase domain of HSP90 chaperone/DNA topoisomerase II/histidine kinase"/>
    <property type="match status" value="1"/>
</dbReference>
<dbReference type="CDD" id="cd16936">
    <property type="entry name" value="HATPase_RsbW-like"/>
    <property type="match status" value="1"/>
</dbReference>
<dbReference type="InterPro" id="IPR003594">
    <property type="entry name" value="HATPase_dom"/>
</dbReference>
<evidence type="ECO:0000259" key="3">
    <source>
        <dbReference type="Pfam" id="PF13581"/>
    </source>
</evidence>
<feature type="domain" description="Histidine kinase/HSP90-like ATPase" evidence="3">
    <location>
        <begin position="22"/>
        <end position="130"/>
    </location>
</feature>
<dbReference type="PANTHER" id="PTHR35526">
    <property type="entry name" value="ANTI-SIGMA-F FACTOR RSBW-RELATED"/>
    <property type="match status" value="1"/>
</dbReference>
<dbReference type="Pfam" id="PF13581">
    <property type="entry name" value="HATPase_c_2"/>
    <property type="match status" value="1"/>
</dbReference>
<dbReference type="RefSeq" id="WP_208032756.1">
    <property type="nucleotide sequence ID" value="NZ_CP071839.1"/>
</dbReference>
<dbReference type="Gene3D" id="3.30.565.10">
    <property type="entry name" value="Histidine kinase-like ATPase, C-terminal domain"/>
    <property type="match status" value="1"/>
</dbReference>
<proteinExistence type="predicted"/>
<keyword evidence="1" id="KW-0723">Serine/threonine-protein kinase</keyword>
<sequence length="162" mass="17734">MGDDSSLKAVGWARSLPVSHGVKEARDWTRDHLASLGWLRTAPDLVDSVLLTVSELVTNAHKHARSTAQLILLWDEACLHVTVHDASPELPEQRRPDAGALGGRGLMLVDALADTWQAHRCPHGKDVIACFQPPRRRPPHDPVCAEEAGAPGLHRDRGYEEA</sequence>
<dbReference type="Proteomes" id="UP000663908">
    <property type="component" value="Chromosome"/>
</dbReference>
<dbReference type="InterPro" id="IPR036890">
    <property type="entry name" value="HATPase_C_sf"/>
</dbReference>
<protein>
    <recommendedName>
        <fullName evidence="3">Histidine kinase/HSP90-like ATPase domain-containing protein</fullName>
    </recommendedName>
</protein>
<dbReference type="InterPro" id="IPR050267">
    <property type="entry name" value="Anti-sigma-factor_SerPK"/>
</dbReference>
<reference evidence="4 5" key="1">
    <citation type="submission" date="2021-03" db="EMBL/GenBank/DDBJ databases">
        <title>Complete genome sequence of Streptomyces cyanogenus S136, producer of anticancer angucycline landomycin A.</title>
        <authorList>
            <person name="Hrab P."/>
            <person name="Ruckert C."/>
            <person name="Busche T."/>
            <person name="Ostash I."/>
            <person name="Kalinowski J."/>
            <person name="Fedorenko V."/>
            <person name="Yushchuk O."/>
            <person name="Ostash B."/>
        </authorList>
    </citation>
    <scope>NUCLEOTIDE SEQUENCE [LARGE SCALE GENOMIC DNA]</scope>
    <source>
        <strain evidence="4 5">S136</strain>
    </source>
</reference>
<dbReference type="PANTHER" id="PTHR35526:SF3">
    <property type="entry name" value="ANTI-SIGMA-F FACTOR RSBW"/>
    <property type="match status" value="1"/>
</dbReference>
<keyword evidence="5" id="KW-1185">Reference proteome</keyword>
<feature type="region of interest" description="Disordered" evidence="2">
    <location>
        <begin position="137"/>
        <end position="162"/>
    </location>
</feature>